<dbReference type="GO" id="GO:0044550">
    <property type="term" value="P:secondary metabolite biosynthetic process"/>
    <property type="evidence" value="ECO:0007669"/>
    <property type="project" value="TreeGrafter"/>
</dbReference>
<dbReference type="GO" id="GO:0016740">
    <property type="term" value="F:transferase activity"/>
    <property type="evidence" value="ECO:0007669"/>
    <property type="project" value="InterPro"/>
</dbReference>
<dbReference type="InterPro" id="IPR001227">
    <property type="entry name" value="Ac_transferase_dom_sf"/>
</dbReference>
<dbReference type="SUPFAM" id="SSF47336">
    <property type="entry name" value="ACP-like"/>
    <property type="match status" value="1"/>
</dbReference>
<dbReference type="PANTHER" id="PTHR45527">
    <property type="entry name" value="NONRIBOSOMAL PEPTIDE SYNTHETASE"/>
    <property type="match status" value="1"/>
</dbReference>
<evidence type="ECO:0000313" key="5">
    <source>
        <dbReference type="Proteomes" id="UP000004810"/>
    </source>
</evidence>
<dbReference type="InterPro" id="IPR016035">
    <property type="entry name" value="Acyl_Trfase/lysoPLipase"/>
</dbReference>
<evidence type="ECO:0000256" key="1">
    <source>
        <dbReference type="ARBA" id="ARBA00022450"/>
    </source>
</evidence>
<dbReference type="InterPro" id="IPR042099">
    <property type="entry name" value="ANL_N_sf"/>
</dbReference>
<organism evidence="4 5">
    <name type="scientific">Wuchereria bancrofti</name>
    <dbReference type="NCBI Taxonomy" id="6293"/>
    <lineage>
        <taxon>Eukaryota</taxon>
        <taxon>Metazoa</taxon>
        <taxon>Ecdysozoa</taxon>
        <taxon>Nematoda</taxon>
        <taxon>Chromadorea</taxon>
        <taxon>Rhabditida</taxon>
        <taxon>Spirurina</taxon>
        <taxon>Spiruromorpha</taxon>
        <taxon>Filarioidea</taxon>
        <taxon>Onchocercidae</taxon>
        <taxon>Wuchereria</taxon>
    </lineage>
</organism>
<dbReference type="Gene3D" id="2.30.38.10">
    <property type="entry name" value="Luciferase, Domain 3"/>
    <property type="match status" value="1"/>
</dbReference>
<dbReference type="Gene3D" id="3.30.70.250">
    <property type="entry name" value="Malonyl-CoA ACP transacylase, ACP-binding"/>
    <property type="match status" value="1"/>
</dbReference>
<dbReference type="SUPFAM" id="SSF51735">
    <property type="entry name" value="NAD(P)-binding Rossmann-fold domains"/>
    <property type="match status" value="1"/>
</dbReference>
<dbReference type="Gene3D" id="1.10.1200.10">
    <property type="entry name" value="ACP-like"/>
    <property type="match status" value="1"/>
</dbReference>
<feature type="domain" description="Malonyl-CoA:ACP transacylase (MAT)" evidence="3">
    <location>
        <begin position="1"/>
        <end position="215"/>
    </location>
</feature>
<dbReference type="SUPFAM" id="SSF56801">
    <property type="entry name" value="Acetyl-CoA synthetase-like"/>
    <property type="match status" value="1"/>
</dbReference>
<dbReference type="Gene3D" id="3.30.70.3290">
    <property type="match status" value="1"/>
</dbReference>
<dbReference type="Gene3D" id="3.40.366.10">
    <property type="entry name" value="Malonyl-Coenzyme A Acyl Carrier Protein, domain 2"/>
    <property type="match status" value="1"/>
</dbReference>
<dbReference type="Proteomes" id="UP000004810">
    <property type="component" value="Unassembled WGS sequence"/>
</dbReference>
<name>J9EQW2_WUCBA</name>
<dbReference type="SMART" id="SM00827">
    <property type="entry name" value="PKS_AT"/>
    <property type="match status" value="1"/>
</dbReference>
<evidence type="ECO:0000313" key="4">
    <source>
        <dbReference type="EMBL" id="EJW84931.1"/>
    </source>
</evidence>
<dbReference type="InterPro" id="IPR013968">
    <property type="entry name" value="PKS_KR"/>
</dbReference>
<evidence type="ECO:0000256" key="2">
    <source>
        <dbReference type="ARBA" id="ARBA00022553"/>
    </source>
</evidence>
<dbReference type="GO" id="GO:0043041">
    <property type="term" value="P:amino acid activation for nonribosomal peptide biosynthetic process"/>
    <property type="evidence" value="ECO:0007669"/>
    <property type="project" value="TreeGrafter"/>
</dbReference>
<comment type="caution">
    <text evidence="4">The sequence shown here is derived from an EMBL/GenBank/DDBJ whole genome shotgun (WGS) entry which is preliminary data.</text>
</comment>
<keyword evidence="2" id="KW-0597">Phosphoprotein</keyword>
<protein>
    <recommendedName>
        <fullName evidence="3">Malonyl-CoA:ACP transacylase (MAT) domain-containing protein</fullName>
    </recommendedName>
</protein>
<reference evidence="5" key="1">
    <citation type="submission" date="2012-08" db="EMBL/GenBank/DDBJ databases">
        <title>The Genome Sequence of Wuchereria bancrofti.</title>
        <authorList>
            <person name="Nutman T.B."/>
            <person name="Fink D.L."/>
            <person name="Russ C."/>
            <person name="Young S."/>
            <person name="Zeng Q."/>
            <person name="Koehrsen M."/>
            <person name="Alvarado L."/>
            <person name="Berlin A."/>
            <person name="Chapman S.B."/>
            <person name="Chen Z."/>
            <person name="Freedman E."/>
            <person name="Gellesch M."/>
            <person name="Goldberg J."/>
            <person name="Griggs A."/>
            <person name="Gujja S."/>
            <person name="Heilman E.R."/>
            <person name="Heiman D."/>
            <person name="Hepburn T."/>
            <person name="Howarth C."/>
            <person name="Jen D."/>
            <person name="Larson L."/>
            <person name="Lewis B."/>
            <person name="Mehta T."/>
            <person name="Park D."/>
            <person name="Pearson M."/>
            <person name="Roberts A."/>
            <person name="Saif S."/>
            <person name="Shea T."/>
            <person name="Shenoy N."/>
            <person name="Sisk P."/>
            <person name="Stolte C."/>
            <person name="Sykes S."/>
            <person name="Walk T."/>
            <person name="White J."/>
            <person name="Yandava C."/>
            <person name="Haas B."/>
            <person name="Henn M.R."/>
            <person name="Nusbaum C."/>
            <person name="Birren B."/>
        </authorList>
    </citation>
    <scope>NUCLEOTIDE SEQUENCE [LARGE SCALE GENOMIC DNA]</scope>
    <source>
        <strain evidence="5">NA</strain>
    </source>
</reference>
<dbReference type="Gene3D" id="3.30.559.30">
    <property type="entry name" value="Nonribosomal peptide synthetase, condensation domain"/>
    <property type="match status" value="2"/>
</dbReference>
<dbReference type="Gene3D" id="3.30.559.10">
    <property type="entry name" value="Chloramphenicol acetyltransferase-like domain"/>
    <property type="match status" value="1"/>
</dbReference>
<dbReference type="Pfam" id="PF00698">
    <property type="entry name" value="Acyl_transf_1"/>
    <property type="match status" value="1"/>
</dbReference>
<dbReference type="SUPFAM" id="SSF52777">
    <property type="entry name" value="CoA-dependent acyltransferases"/>
    <property type="match status" value="2"/>
</dbReference>
<keyword evidence="1" id="KW-0596">Phosphopantetheine</keyword>
<dbReference type="Pfam" id="PF00668">
    <property type="entry name" value="Condensation"/>
    <property type="match status" value="1"/>
</dbReference>
<dbReference type="InterPro" id="IPR036736">
    <property type="entry name" value="ACP-like_sf"/>
</dbReference>
<dbReference type="Gene3D" id="3.40.50.12780">
    <property type="entry name" value="N-terminal domain of ligase-like"/>
    <property type="match status" value="1"/>
</dbReference>
<accession>J9EQW2</accession>
<dbReference type="InterPro" id="IPR001242">
    <property type="entry name" value="Condensation_dom"/>
</dbReference>
<dbReference type="Pfam" id="PF00501">
    <property type="entry name" value="AMP-binding"/>
    <property type="match status" value="2"/>
</dbReference>
<dbReference type="GO" id="GO:0031177">
    <property type="term" value="F:phosphopantetheine binding"/>
    <property type="evidence" value="ECO:0007669"/>
    <property type="project" value="TreeGrafter"/>
</dbReference>
<dbReference type="Gene3D" id="3.40.50.720">
    <property type="entry name" value="NAD(P)-binding Rossmann-like Domain"/>
    <property type="match status" value="1"/>
</dbReference>
<evidence type="ECO:0000259" key="3">
    <source>
        <dbReference type="SMART" id="SM00827"/>
    </source>
</evidence>
<dbReference type="GO" id="GO:0005737">
    <property type="term" value="C:cytoplasm"/>
    <property type="evidence" value="ECO:0007669"/>
    <property type="project" value="TreeGrafter"/>
</dbReference>
<gene>
    <name evidence="4" type="ORF">WUBG_04158</name>
</gene>
<sequence>MIGHSLGEYVAALQANVFDLQTALMIIFKRGCLIAKTESAKMLAVKYANCIDELAMENIDEKWLKIPETIEISAILHSNVKCLVGKPEIIDEFVEKLENDQIQCRELMTNYGFHSSFMDSILDEFEQFLKNFTFQKPTKQILSNIDGEIIKHFDAKYMVKHLRSAVRLDKCIENLSDQIKVIIEIGPKGILESLLNANKQCNLLHIATKLWMKGYELNWKQICGNYGFDRFLPNYQFEKNICWEDQQTNKWHSEKIDVNLYEPCWIPCKFTNRQQLPKAVLLFVPQIITKSIDALLKMLHNLFVPVQCIFNDTLLTGNINVIDGNIYINANNKQSYHELANFLHNNNNFYYDTIIHAWNFPVNYEMERNNDDSYLLLSFYSIYWILTNITQNMADLKFLISIGWNTEPEIFTLLGPIRELVMTKRSMKAACILCTPEVDLFDALQLLESYQANFCLIRNSVNGKFEHFSYQLKSTESDNYLIGKEDDESSIDKNDCLIRNADVIVIFGFGSIGQSFVTVLCQNFNCLTICIASPNATRHFEQCQSEINQWKISRKFEMLEKVDLSNVATTDVTINEQHKFFAYDIDVTKEDDVRHLLTQIRLQHKQINVIIHAAAGKVDSIKFDKNFDEIQFVLQPKIRAIRNVINTLHENNINIRSLILNSSMNALFGLPGNSDYAASNIFLDACCERNFQNIRKITTIQWTGWKGSNMLSYYNSKENKSQNPVANLIIEYSLSVQEAEQMIRKCFYQQGLIAVSFINPNDIIRQIRKLNFALNHDKFATTISEQKKSVKMNCNNFKDIIAKIWSNYLGVKQITDYDDFFQLGGHSLNGNEQKFPHKLKNYKMFDSIDKLKWIRLSYPQENMYILRELQHSTLYNICFLLTFQGLICMKSLQKAFLFLIARQTSLRTTFVIINDICYQEIQSLTESYYHMIWPMLNEYERDKLINDEKNHVMDLSQIPFRILSMCNNESNDKNAIEYMIMISQHHIITDGWSMTIFANELGKFYHYCLTKESIPETFKRLSYNVTHFAVWQRSDKFTKMINDDLKRLCAKLQQFHATQIITHKTTIMITKLIKQKIFKLPSSLWAQINQTAKHYQQTVYTVMLTAFLCLIRKFSNDYDNDTIVIGCPQVREAIQDARSFEHLPFHLLVANLSYQRQYTTTNQHPIFNIFFNYRHNLDFPKIEIANVKSTIIQLTTNDAFDFAFTIDETNDNGTLITINYNANQYSNQLIDEMITVYFKLLKSISGKFDDCIRNEMYDLKCKMYHHCDILSGSLIDVIKEQSMHTDKLTAFCNSYQTITYQQMYNMICVFSKQITQFYLQNNCESIRADTIIPICADSNAIIAPLLAVQLIGAAYAPIDPANSTTMIAQLVQEIGATIIIIVQENNLNLDIPILTLKQFATFANQQSCIEWNMDYFNKKLSINKKYLQSIDLSYVIFTSGTTGNQKLADNILNATNEIVEKNVQFAFLSAALFNMFDNDEINQLQQLQQLYVGGETVNNQQLNRCLQLGISICQIYGPTETTIWSLTNHCSILEYECGRVIGTVIDNEIAYVLDSENNITYNGGKGELVISGNGISRGYLNSNISHVFTRNKFHTKKMKF</sequence>
<dbReference type="Pfam" id="PF08659">
    <property type="entry name" value="KR"/>
    <property type="match status" value="1"/>
</dbReference>
<proteinExistence type="predicted"/>
<dbReference type="InterPro" id="IPR023213">
    <property type="entry name" value="CAT-like_dom_sf"/>
</dbReference>
<dbReference type="Gene3D" id="3.40.50.980">
    <property type="match status" value="1"/>
</dbReference>
<dbReference type="EMBL" id="ADBV01001393">
    <property type="protein sequence ID" value="EJW84931.1"/>
    <property type="molecule type" value="Genomic_DNA"/>
</dbReference>
<dbReference type="InterPro" id="IPR014043">
    <property type="entry name" value="Acyl_transferase_dom"/>
</dbReference>
<dbReference type="InterPro" id="IPR036291">
    <property type="entry name" value="NAD(P)-bd_dom_sf"/>
</dbReference>
<dbReference type="PANTHER" id="PTHR45527:SF1">
    <property type="entry name" value="FATTY ACID SYNTHASE"/>
    <property type="match status" value="1"/>
</dbReference>
<dbReference type="SUPFAM" id="SSF52151">
    <property type="entry name" value="FabD/lysophospholipase-like"/>
    <property type="match status" value="1"/>
</dbReference>
<dbReference type="InterPro" id="IPR000873">
    <property type="entry name" value="AMP-dep_synth/lig_dom"/>
</dbReference>